<evidence type="ECO:0000313" key="2">
    <source>
        <dbReference type="Proteomes" id="UP000792457"/>
    </source>
</evidence>
<organism evidence="1 2">
    <name type="scientific">Ladona fulva</name>
    <name type="common">Scarce chaser dragonfly</name>
    <name type="synonym">Libellula fulva</name>
    <dbReference type="NCBI Taxonomy" id="123851"/>
    <lineage>
        <taxon>Eukaryota</taxon>
        <taxon>Metazoa</taxon>
        <taxon>Ecdysozoa</taxon>
        <taxon>Arthropoda</taxon>
        <taxon>Hexapoda</taxon>
        <taxon>Insecta</taxon>
        <taxon>Pterygota</taxon>
        <taxon>Palaeoptera</taxon>
        <taxon>Odonata</taxon>
        <taxon>Epiprocta</taxon>
        <taxon>Anisoptera</taxon>
        <taxon>Libelluloidea</taxon>
        <taxon>Libellulidae</taxon>
        <taxon>Ladona</taxon>
    </lineage>
</organism>
<gene>
    <name evidence="1" type="ORF">J437_LFUL018995</name>
</gene>
<dbReference type="Proteomes" id="UP000792457">
    <property type="component" value="Unassembled WGS sequence"/>
</dbReference>
<comment type="caution">
    <text evidence="1">The sequence shown here is derived from an EMBL/GenBank/DDBJ whole genome shotgun (WGS) entry which is preliminary data.</text>
</comment>
<name>A0A8K0KQ41_LADFU</name>
<evidence type="ECO:0000313" key="1">
    <source>
        <dbReference type="EMBL" id="KAG8239177.1"/>
    </source>
</evidence>
<protein>
    <submittedName>
        <fullName evidence="1">Uncharacterized protein</fullName>
    </submittedName>
</protein>
<sequence length="90" mass="10073">MQVKRLFNPDKGDIQEVAKSLSEAYDLSALLSLLPNDSMCANGCGSKGVKRCSRCKAEWYCGRFTLDLRLAPYLVFTYYVSKRIGKLNVG</sequence>
<dbReference type="Gene3D" id="6.10.140.2220">
    <property type="match status" value="1"/>
</dbReference>
<dbReference type="EMBL" id="KZ309542">
    <property type="protein sequence ID" value="KAG8239177.1"/>
    <property type="molecule type" value="Genomic_DNA"/>
</dbReference>
<dbReference type="OrthoDB" id="432970at2759"/>
<proteinExistence type="predicted"/>
<accession>A0A8K0KQ41</accession>
<reference evidence="1" key="2">
    <citation type="submission" date="2017-10" db="EMBL/GenBank/DDBJ databases">
        <title>Ladona fulva Genome sequencing and assembly.</title>
        <authorList>
            <person name="Murali S."/>
            <person name="Richards S."/>
            <person name="Bandaranaike D."/>
            <person name="Bellair M."/>
            <person name="Blankenburg K."/>
            <person name="Chao H."/>
            <person name="Dinh H."/>
            <person name="Doddapaneni H."/>
            <person name="Dugan-Rocha S."/>
            <person name="Elkadiri S."/>
            <person name="Gnanaolivu R."/>
            <person name="Hernandez B."/>
            <person name="Skinner E."/>
            <person name="Javaid M."/>
            <person name="Lee S."/>
            <person name="Li M."/>
            <person name="Ming W."/>
            <person name="Munidasa M."/>
            <person name="Muniz J."/>
            <person name="Nguyen L."/>
            <person name="Hughes D."/>
            <person name="Osuji N."/>
            <person name="Pu L.-L."/>
            <person name="Puazo M."/>
            <person name="Qu C."/>
            <person name="Quiroz J."/>
            <person name="Raj R."/>
            <person name="Weissenberger G."/>
            <person name="Xin Y."/>
            <person name="Zou X."/>
            <person name="Han Y."/>
            <person name="Worley K."/>
            <person name="Muzny D."/>
            <person name="Gibbs R."/>
        </authorList>
    </citation>
    <scope>NUCLEOTIDE SEQUENCE</scope>
    <source>
        <strain evidence="1">Sampled in the wild</strain>
    </source>
</reference>
<keyword evidence="2" id="KW-1185">Reference proteome</keyword>
<reference evidence="1" key="1">
    <citation type="submission" date="2013-04" db="EMBL/GenBank/DDBJ databases">
        <authorList>
            <person name="Qu J."/>
            <person name="Murali S.C."/>
            <person name="Bandaranaike D."/>
            <person name="Bellair M."/>
            <person name="Blankenburg K."/>
            <person name="Chao H."/>
            <person name="Dinh H."/>
            <person name="Doddapaneni H."/>
            <person name="Downs B."/>
            <person name="Dugan-Rocha S."/>
            <person name="Elkadiri S."/>
            <person name="Gnanaolivu R.D."/>
            <person name="Hernandez B."/>
            <person name="Javaid M."/>
            <person name="Jayaseelan J.C."/>
            <person name="Lee S."/>
            <person name="Li M."/>
            <person name="Ming W."/>
            <person name="Munidasa M."/>
            <person name="Muniz J."/>
            <person name="Nguyen L."/>
            <person name="Ongeri F."/>
            <person name="Osuji N."/>
            <person name="Pu L.-L."/>
            <person name="Puazo M."/>
            <person name="Qu C."/>
            <person name="Quiroz J."/>
            <person name="Raj R."/>
            <person name="Weissenberger G."/>
            <person name="Xin Y."/>
            <person name="Zou X."/>
            <person name="Han Y."/>
            <person name="Richards S."/>
            <person name="Worley K."/>
            <person name="Muzny D."/>
            <person name="Gibbs R."/>
        </authorList>
    </citation>
    <scope>NUCLEOTIDE SEQUENCE</scope>
    <source>
        <strain evidence="1">Sampled in the wild</strain>
    </source>
</reference>
<dbReference type="SUPFAM" id="SSF144232">
    <property type="entry name" value="HIT/MYND zinc finger-like"/>
    <property type="match status" value="1"/>
</dbReference>
<dbReference type="AlphaFoldDB" id="A0A8K0KQ41"/>